<dbReference type="Proteomes" id="UP000464495">
    <property type="component" value="Chromosome"/>
</dbReference>
<dbReference type="Pfam" id="PF04244">
    <property type="entry name" value="DPRP"/>
    <property type="match status" value="1"/>
</dbReference>
<dbReference type="PANTHER" id="PTHR38657:SF1">
    <property type="entry name" value="SLR1343 PROTEIN"/>
    <property type="match status" value="1"/>
</dbReference>
<evidence type="ECO:0000313" key="2">
    <source>
        <dbReference type="Proteomes" id="UP000464495"/>
    </source>
</evidence>
<dbReference type="Gene3D" id="1.10.10.1710">
    <property type="entry name" value="Deoxyribodipyrimidine photolyase-related"/>
    <property type="match status" value="1"/>
</dbReference>
<dbReference type="SUPFAM" id="SSF48173">
    <property type="entry name" value="Cryptochrome/photolyase FAD-binding domain"/>
    <property type="match status" value="1"/>
</dbReference>
<evidence type="ECO:0000313" key="1">
    <source>
        <dbReference type="EMBL" id="QHQ35490.1"/>
    </source>
</evidence>
<dbReference type="Gene3D" id="1.10.579.10">
    <property type="entry name" value="DNA Cyclobutane Dipyrimidine Photolyase, subunit A, domain 3"/>
    <property type="match status" value="1"/>
</dbReference>
<dbReference type="PANTHER" id="PTHR38657">
    <property type="entry name" value="SLR1343 PROTEIN"/>
    <property type="match status" value="1"/>
</dbReference>
<dbReference type="GO" id="GO:0016829">
    <property type="term" value="F:lyase activity"/>
    <property type="evidence" value="ECO:0007669"/>
    <property type="project" value="UniProtKB-KW"/>
</dbReference>
<accession>A0A6P1T0Z7</accession>
<dbReference type="Gene3D" id="3.40.50.620">
    <property type="entry name" value="HUPs"/>
    <property type="match status" value="1"/>
</dbReference>
<dbReference type="InterPro" id="IPR007357">
    <property type="entry name" value="PhrB-like"/>
</dbReference>
<organism evidence="1 2">
    <name type="scientific">Algicella marina</name>
    <dbReference type="NCBI Taxonomy" id="2683284"/>
    <lineage>
        <taxon>Bacteria</taxon>
        <taxon>Pseudomonadati</taxon>
        <taxon>Pseudomonadota</taxon>
        <taxon>Alphaproteobacteria</taxon>
        <taxon>Rhodobacterales</taxon>
        <taxon>Paracoccaceae</taxon>
        <taxon>Algicella</taxon>
    </lineage>
</organism>
<dbReference type="RefSeq" id="WP_161862050.1">
    <property type="nucleotide sequence ID" value="NZ_CP046620.1"/>
</dbReference>
<dbReference type="AlphaFoldDB" id="A0A6P1T0Z7"/>
<dbReference type="InterPro" id="IPR014729">
    <property type="entry name" value="Rossmann-like_a/b/a_fold"/>
</dbReference>
<gene>
    <name evidence="1" type="ORF">GO499_09960</name>
</gene>
<dbReference type="EMBL" id="CP046620">
    <property type="protein sequence ID" value="QHQ35490.1"/>
    <property type="molecule type" value="Genomic_DNA"/>
</dbReference>
<reference evidence="1 2" key="1">
    <citation type="submission" date="2019-12" db="EMBL/GenBank/DDBJ databases">
        <title>Complete genome sequence of Algicella marina strain 9Alg 56(T) isolated from the red alga Tichocarpus crinitus.</title>
        <authorList>
            <person name="Kim S.-G."/>
            <person name="Nedashkovskaya O.I."/>
        </authorList>
    </citation>
    <scope>NUCLEOTIDE SEQUENCE [LARGE SCALE GENOMIC DNA]</scope>
    <source>
        <strain evidence="1 2">9Alg 56</strain>
    </source>
</reference>
<dbReference type="InterPro" id="IPR052551">
    <property type="entry name" value="UV-DNA_repair_photolyase"/>
</dbReference>
<keyword evidence="1" id="KW-0456">Lyase</keyword>
<name>A0A6P1T0Z7_9RHOB</name>
<proteinExistence type="predicted"/>
<protein>
    <submittedName>
        <fullName evidence="1">Cryptochrome/photolyase family protein</fullName>
    </submittedName>
</protein>
<keyword evidence="2" id="KW-1185">Reference proteome</keyword>
<dbReference type="InterPro" id="IPR036134">
    <property type="entry name" value="Crypto/Photolyase_FAD-like_sf"/>
</dbReference>
<dbReference type="KEGG" id="amaq:GO499_09960"/>
<dbReference type="Gene3D" id="1.25.40.80">
    <property type="match status" value="1"/>
</dbReference>
<sequence>MVKRLVLVLGDQLTMDLSALREADRSRDAVVMAEVHDEASYAWHHKKKIAFIFSAMRHFAEALRDDGWEVLYSRYDDAETGRSICAELMRRTRETGAEEVLATRCGEWRLREALENCPVKIRVLPDDRFIASAEEFAGWAEGRKQLRMEYFYREMRRKTGLLMEDGEPEGGEWNYDKENRKPAEPDLFMPKPMRHAHDDITEEVLALVRREFAENPGDLNDFWFAVDRRGARRAASKFMKEALPRFGDYQDAMLTGEDFLYHSVLSVYLNAGLLDPLELCAQAAAAYAAGDAPLNAVEGYIRQILGWREFVRGVYDLKGPEYGEGNFLGAERDLPDFYWTGETEMACLREAIGQTLREGYAHHIQRLMVTGTFALLAGVRPQAVHEWYLAIYADAYEWVELPNTFGMSQFADGGVVGSKPYAASGVYIDRMSDHCAGCKYDVKQKTGEGACPFNPLYWDFLIRNRAKLEDNPRMGQMYRTWERMDEDRQEASLDSARAVLAGL</sequence>